<dbReference type="GO" id="GO:0005524">
    <property type="term" value="F:ATP binding"/>
    <property type="evidence" value="ECO:0007669"/>
    <property type="project" value="InterPro"/>
</dbReference>
<feature type="coiled-coil region" evidence="6">
    <location>
        <begin position="697"/>
        <end position="798"/>
    </location>
</feature>
<dbReference type="InterPro" id="IPR027417">
    <property type="entry name" value="P-loop_NTPase"/>
</dbReference>
<feature type="domain" description="RecF/RecN/SMC N-terminal" evidence="7">
    <location>
        <begin position="18"/>
        <end position="1174"/>
    </location>
</feature>
<dbReference type="Gene3D" id="1.20.1060.20">
    <property type="match status" value="1"/>
</dbReference>
<dbReference type="GO" id="GO:0005634">
    <property type="term" value="C:nucleus"/>
    <property type="evidence" value="ECO:0007669"/>
    <property type="project" value="UniProtKB-SubCell"/>
</dbReference>
<keyword evidence="5" id="KW-0539">Nucleus</keyword>
<evidence type="ECO:0000313" key="10">
    <source>
        <dbReference type="Proteomes" id="UP000825935"/>
    </source>
</evidence>
<organism evidence="9 10">
    <name type="scientific">Ceratopteris richardii</name>
    <name type="common">Triangle waterfern</name>
    <dbReference type="NCBI Taxonomy" id="49495"/>
    <lineage>
        <taxon>Eukaryota</taxon>
        <taxon>Viridiplantae</taxon>
        <taxon>Streptophyta</taxon>
        <taxon>Embryophyta</taxon>
        <taxon>Tracheophyta</taxon>
        <taxon>Polypodiopsida</taxon>
        <taxon>Polypodiidae</taxon>
        <taxon>Polypodiales</taxon>
        <taxon>Pteridineae</taxon>
        <taxon>Pteridaceae</taxon>
        <taxon>Parkerioideae</taxon>
        <taxon>Ceratopteris</taxon>
    </lineage>
</organism>
<dbReference type="InterPro" id="IPR024704">
    <property type="entry name" value="SMC"/>
</dbReference>
<keyword evidence="4" id="KW-0469">Meiosis</keyword>
<dbReference type="InterPro" id="IPR036277">
    <property type="entry name" value="SMC_hinge_sf"/>
</dbReference>
<dbReference type="OrthoDB" id="5575062at2759"/>
<dbReference type="GO" id="GO:0051321">
    <property type="term" value="P:meiotic cell cycle"/>
    <property type="evidence" value="ECO:0007669"/>
    <property type="project" value="UniProtKB-KW"/>
</dbReference>
<dbReference type="GO" id="GO:0051276">
    <property type="term" value="P:chromosome organization"/>
    <property type="evidence" value="ECO:0007669"/>
    <property type="project" value="InterPro"/>
</dbReference>
<dbReference type="PANTHER" id="PTHR18937">
    <property type="entry name" value="STRUCTURAL MAINTENANCE OF CHROMOSOMES SMC FAMILY MEMBER"/>
    <property type="match status" value="1"/>
</dbReference>
<dbReference type="GO" id="GO:0016887">
    <property type="term" value="F:ATP hydrolysis activity"/>
    <property type="evidence" value="ECO:0007669"/>
    <property type="project" value="InterPro"/>
</dbReference>
<dbReference type="OMA" id="ASAWRIQ"/>
<gene>
    <name evidence="9" type="ORF">KP509_06G010700</name>
</gene>
<keyword evidence="10" id="KW-1185">Reference proteome</keyword>
<evidence type="ECO:0000256" key="2">
    <source>
        <dbReference type="ARBA" id="ARBA00022528"/>
    </source>
</evidence>
<protein>
    <recommendedName>
        <fullName evidence="5">Structural maintenance of chromosomes protein</fullName>
    </recommendedName>
</protein>
<dbReference type="InterPro" id="IPR010935">
    <property type="entry name" value="SMC_hinge"/>
</dbReference>
<name>A0A8T2ULC0_CERRI</name>
<comment type="subcellular location">
    <subcellularLocation>
        <location evidence="1 5">Nucleus</location>
    </subcellularLocation>
</comment>
<keyword evidence="3 6" id="KW-0175">Coiled coil</keyword>
<dbReference type="InterPro" id="IPR003395">
    <property type="entry name" value="RecF/RecN/SMC_N"/>
</dbReference>
<dbReference type="AlphaFoldDB" id="A0A8T2ULC0"/>
<comment type="similarity">
    <text evidence="5">Belongs to the SMC family.</text>
</comment>
<evidence type="ECO:0000256" key="5">
    <source>
        <dbReference type="PIRNR" id="PIRNR005719"/>
    </source>
</evidence>
<evidence type="ECO:0000313" key="9">
    <source>
        <dbReference type="EMBL" id="KAH7434305.1"/>
    </source>
</evidence>
<feature type="coiled-coil region" evidence="6">
    <location>
        <begin position="1009"/>
        <end position="1036"/>
    </location>
</feature>
<comment type="caution">
    <text evidence="9">The sequence shown here is derived from an EMBL/GenBank/DDBJ whole genome shotgun (WGS) entry which is preliminary data.</text>
</comment>
<feature type="coiled-coil region" evidence="6">
    <location>
        <begin position="317"/>
        <end position="379"/>
    </location>
</feature>
<dbReference type="PIRSF" id="PIRSF005719">
    <property type="entry name" value="SMC"/>
    <property type="match status" value="1"/>
</dbReference>
<evidence type="ECO:0000256" key="4">
    <source>
        <dbReference type="ARBA" id="ARBA00023254"/>
    </source>
</evidence>
<keyword evidence="2" id="KW-0934">Plastid</keyword>
<dbReference type="SUPFAM" id="SSF75553">
    <property type="entry name" value="Smc hinge domain"/>
    <property type="match status" value="1"/>
</dbReference>
<evidence type="ECO:0000259" key="8">
    <source>
        <dbReference type="Pfam" id="PF06470"/>
    </source>
</evidence>
<accession>A0A8T2ULC0</accession>
<proteinExistence type="inferred from homology"/>
<dbReference type="Gene3D" id="3.40.50.300">
    <property type="entry name" value="P-loop containing nucleotide triphosphate hydrolases"/>
    <property type="match status" value="2"/>
</dbReference>
<feature type="domain" description="SMC hinge" evidence="8">
    <location>
        <begin position="529"/>
        <end position="640"/>
    </location>
</feature>
<dbReference type="SUPFAM" id="SSF52540">
    <property type="entry name" value="P-loop containing nucleoside triphosphate hydrolases"/>
    <property type="match status" value="1"/>
</dbReference>
<keyword evidence="2" id="KW-0150">Chloroplast</keyword>
<sequence>MNQDGDGEGQMAQRVSLFVKKISIQGFKSFKSRAKIGPLSHFSCVIGPNGAGKSVVGEALAFVLGCSAKDMRAKCLAGLVNEDVRNSGDKVFCKVSVTLEDSERHLVKISRVITGTTGSYLWSSNGIKRKISFDEMRQELLCFGIGIDISERFIIMQSKQAIKAKQPSELCEYLEVIFGAGHLKAMILEIEKEICAKGNETIMLHEELVAVQSNIEKLRPEVEKWQIFDHQWRNFQSRKISYLHAQENSLKRKLIETSTERNEKLNAYHNVKESKASVQDLQIKANAKASALKTTLEQKKRALGESDKRVLESRMRMIKAQVRLNVAKEEAERKRQEYSNLHQQQEALRKDIEYLSTNLNELRDQRNALIHQRKEAEEQKPSILYKDVAVAEAEAFSSVSVVDIEDIFERILAAENACKAVNFEVERYKADAITLKKEIDVMERQCFEIGETKRERELHELQVKKELDATLQESERVCSCILALKEMLRKNEFELHNLKKKLLGFEKVVAKDPKEDSAVDYLKKELEGRFYGRVTDLAMVKDGMSIAVNAVVAHLINTSKTFVTEDRETANVVITFFKHHKIGVATCEILRELSELYQRSFAPPKQGDGKPAMDYIHCEGRFVAVFWKYLKNWVIFEDRDAVLMFLNGRRNAHLPDNIVTLRGEIFKQDGEVISTVGHALRTYTLQDHDNHKSITNANIWNSEIKTYEERVRSLSERQLLLREQVVNNECGAAKLEKQARELQIQLKNIQGQEVDTLSLLSSRLEEKKKLYSDLHCKIEDLEIRASKLKINISELHDLENSLMSSEMVAWQKKIETLSADIRSCDSEIRMKTSKMKSIKKKLNGLDFLGTEVRTRDAQLVEAEHYYALTKEQLQKETLHNDKLLSDIDKISESLTETIQLLDGYKKQVGTLQGKEVELKSQLDRLADYKSDLNEKISQIRRALPENFKDVITKRALPDVSNAIDFSHMGVDGGGMEGMALAEEELSLKDLYGSINPLTLEEDLTYRKRESQLIEKLENLENTLDSLKLKKEMLENERYATFTKSVKNVNESLTHIYRSFTRHGDAYLSVTEDKLLLFTEGVNFQVRPGQSRWCGFNTLSGGQQAMAALALSFSLQQQFPSPFYFFDEIDAALDTKNTQRVANYLTKQKATQYIIVSHRPQLYEEASTLAGVYHFSGTSTSITAQV</sequence>
<dbReference type="Proteomes" id="UP000825935">
    <property type="component" value="Chromosome 6"/>
</dbReference>
<dbReference type="Pfam" id="PF06470">
    <property type="entry name" value="SMC_hinge"/>
    <property type="match status" value="1"/>
</dbReference>
<evidence type="ECO:0000256" key="1">
    <source>
        <dbReference type="ARBA" id="ARBA00004123"/>
    </source>
</evidence>
<evidence type="ECO:0000256" key="6">
    <source>
        <dbReference type="SAM" id="Coils"/>
    </source>
</evidence>
<dbReference type="EMBL" id="CM035411">
    <property type="protein sequence ID" value="KAH7434305.1"/>
    <property type="molecule type" value="Genomic_DNA"/>
</dbReference>
<dbReference type="Pfam" id="PF02463">
    <property type="entry name" value="SMC_N"/>
    <property type="match status" value="1"/>
</dbReference>
<evidence type="ECO:0000259" key="7">
    <source>
        <dbReference type="Pfam" id="PF02463"/>
    </source>
</evidence>
<dbReference type="GO" id="GO:0005694">
    <property type="term" value="C:chromosome"/>
    <property type="evidence" value="ECO:0007669"/>
    <property type="project" value="InterPro"/>
</dbReference>
<evidence type="ECO:0000256" key="3">
    <source>
        <dbReference type="ARBA" id="ARBA00023054"/>
    </source>
</evidence>
<reference evidence="9" key="1">
    <citation type="submission" date="2021-08" db="EMBL/GenBank/DDBJ databases">
        <title>WGS assembly of Ceratopteris richardii.</title>
        <authorList>
            <person name="Marchant D.B."/>
            <person name="Chen G."/>
            <person name="Jenkins J."/>
            <person name="Shu S."/>
            <person name="Leebens-Mack J."/>
            <person name="Grimwood J."/>
            <person name="Schmutz J."/>
            <person name="Soltis P."/>
            <person name="Soltis D."/>
            <person name="Chen Z.-H."/>
        </authorList>
    </citation>
    <scope>NUCLEOTIDE SEQUENCE</scope>
    <source>
        <strain evidence="9">Whitten #5841</strain>
        <tissue evidence="9">Leaf</tissue>
    </source>
</reference>